<comment type="caution">
    <text evidence="1">The sequence shown here is derived from an EMBL/GenBank/DDBJ whole genome shotgun (WGS) entry which is preliminary data.</text>
</comment>
<protein>
    <submittedName>
        <fullName evidence="1">Uncharacterized protein</fullName>
    </submittedName>
</protein>
<dbReference type="AlphaFoldDB" id="A0A814YRU3"/>
<name>A0A814YRU3_9BILA</name>
<evidence type="ECO:0000313" key="1">
    <source>
        <dbReference type="EMBL" id="CAF1234047.1"/>
    </source>
</evidence>
<evidence type="ECO:0000313" key="2">
    <source>
        <dbReference type="Proteomes" id="UP000663860"/>
    </source>
</evidence>
<organism evidence="1 2">
    <name type="scientific">Adineta steineri</name>
    <dbReference type="NCBI Taxonomy" id="433720"/>
    <lineage>
        <taxon>Eukaryota</taxon>
        <taxon>Metazoa</taxon>
        <taxon>Spiralia</taxon>
        <taxon>Gnathifera</taxon>
        <taxon>Rotifera</taxon>
        <taxon>Eurotatoria</taxon>
        <taxon>Bdelloidea</taxon>
        <taxon>Adinetida</taxon>
        <taxon>Adinetidae</taxon>
        <taxon>Adineta</taxon>
    </lineage>
</organism>
<accession>A0A814YRU3</accession>
<proteinExistence type="predicted"/>
<sequence>MSIWKYCPRTDLNIIVNSFKYFVTKYSNWHMIIDQWSLLHSIPVEFIMLRTLNYHKHKSNIYTNMPLIPSGSFNTQSTMENIDDHYFFYKYEKDLRLYITSERPDITYSSPLFQQIKIFKLEISKIPSTWLNNFLNIVTFHETSDDNAEEIVSYLSNWVYLARLVEIEFGECSNLTILTILTELLIYSKFIDNSFLIPVFKRIKIIETTFEDVYFPPSFSMKFVDRFPSLEHIELQVISFDDCVAIIDTFLIHLKNLSYLKIDYFEDSPLDDPFSLENIIEKRRQALPMNIIHEQLIDVKNDGEVIKIWLK</sequence>
<gene>
    <name evidence="1" type="ORF">IZO911_LOCUS30416</name>
</gene>
<dbReference type="EMBL" id="CAJNOE010000474">
    <property type="protein sequence ID" value="CAF1234047.1"/>
    <property type="molecule type" value="Genomic_DNA"/>
</dbReference>
<dbReference type="Proteomes" id="UP000663860">
    <property type="component" value="Unassembled WGS sequence"/>
</dbReference>
<reference evidence="1" key="1">
    <citation type="submission" date="2021-02" db="EMBL/GenBank/DDBJ databases">
        <authorList>
            <person name="Nowell W R."/>
        </authorList>
    </citation>
    <scope>NUCLEOTIDE SEQUENCE</scope>
</reference>